<organism evidence="1 2">
    <name type="scientific">Hydnum rufescens UP504</name>
    <dbReference type="NCBI Taxonomy" id="1448309"/>
    <lineage>
        <taxon>Eukaryota</taxon>
        <taxon>Fungi</taxon>
        <taxon>Dikarya</taxon>
        <taxon>Basidiomycota</taxon>
        <taxon>Agaricomycotina</taxon>
        <taxon>Agaricomycetes</taxon>
        <taxon>Cantharellales</taxon>
        <taxon>Hydnaceae</taxon>
        <taxon>Hydnum</taxon>
    </lineage>
</organism>
<name>A0A9P6DWM0_9AGAM</name>
<proteinExistence type="predicted"/>
<dbReference type="Proteomes" id="UP000886523">
    <property type="component" value="Unassembled WGS sequence"/>
</dbReference>
<dbReference type="AlphaFoldDB" id="A0A9P6DWM0"/>
<keyword evidence="2" id="KW-1185">Reference proteome</keyword>
<protein>
    <submittedName>
        <fullName evidence="1">Uncharacterized protein</fullName>
    </submittedName>
</protein>
<sequence>MVGFLANLSGRHRLPLAIMTQSELSAMDSGHPSHQQIFPQAPPCKKLKTAYQ</sequence>
<gene>
    <name evidence="1" type="ORF">BS47DRAFT_1340670</name>
</gene>
<evidence type="ECO:0000313" key="2">
    <source>
        <dbReference type="Proteomes" id="UP000886523"/>
    </source>
</evidence>
<reference evidence="1" key="1">
    <citation type="journal article" date="2020" name="Nat. Commun.">
        <title>Large-scale genome sequencing of mycorrhizal fungi provides insights into the early evolution of symbiotic traits.</title>
        <authorList>
            <person name="Miyauchi S."/>
            <person name="Kiss E."/>
            <person name="Kuo A."/>
            <person name="Drula E."/>
            <person name="Kohler A."/>
            <person name="Sanchez-Garcia M."/>
            <person name="Morin E."/>
            <person name="Andreopoulos B."/>
            <person name="Barry K.W."/>
            <person name="Bonito G."/>
            <person name="Buee M."/>
            <person name="Carver A."/>
            <person name="Chen C."/>
            <person name="Cichocki N."/>
            <person name="Clum A."/>
            <person name="Culley D."/>
            <person name="Crous P.W."/>
            <person name="Fauchery L."/>
            <person name="Girlanda M."/>
            <person name="Hayes R.D."/>
            <person name="Keri Z."/>
            <person name="LaButti K."/>
            <person name="Lipzen A."/>
            <person name="Lombard V."/>
            <person name="Magnuson J."/>
            <person name="Maillard F."/>
            <person name="Murat C."/>
            <person name="Nolan M."/>
            <person name="Ohm R.A."/>
            <person name="Pangilinan J."/>
            <person name="Pereira M.F."/>
            <person name="Perotto S."/>
            <person name="Peter M."/>
            <person name="Pfister S."/>
            <person name="Riley R."/>
            <person name="Sitrit Y."/>
            <person name="Stielow J.B."/>
            <person name="Szollosi G."/>
            <person name="Zifcakova L."/>
            <person name="Stursova M."/>
            <person name="Spatafora J.W."/>
            <person name="Tedersoo L."/>
            <person name="Vaario L.M."/>
            <person name="Yamada A."/>
            <person name="Yan M."/>
            <person name="Wang P."/>
            <person name="Xu J."/>
            <person name="Bruns T."/>
            <person name="Baldrian P."/>
            <person name="Vilgalys R."/>
            <person name="Dunand C."/>
            <person name="Henrissat B."/>
            <person name="Grigoriev I.V."/>
            <person name="Hibbett D."/>
            <person name="Nagy L.G."/>
            <person name="Martin F.M."/>
        </authorList>
    </citation>
    <scope>NUCLEOTIDE SEQUENCE</scope>
    <source>
        <strain evidence="1">UP504</strain>
    </source>
</reference>
<dbReference type="EMBL" id="MU128938">
    <property type="protein sequence ID" value="KAF9516547.1"/>
    <property type="molecule type" value="Genomic_DNA"/>
</dbReference>
<evidence type="ECO:0000313" key="1">
    <source>
        <dbReference type="EMBL" id="KAF9516547.1"/>
    </source>
</evidence>
<accession>A0A9P6DWM0</accession>
<comment type="caution">
    <text evidence="1">The sequence shown here is derived from an EMBL/GenBank/DDBJ whole genome shotgun (WGS) entry which is preliminary data.</text>
</comment>